<dbReference type="GO" id="GO:0005737">
    <property type="term" value="C:cytoplasm"/>
    <property type="evidence" value="ECO:0007669"/>
    <property type="project" value="TreeGrafter"/>
</dbReference>
<dbReference type="CDD" id="cd00009">
    <property type="entry name" value="AAA"/>
    <property type="match status" value="1"/>
</dbReference>
<dbReference type="InterPro" id="IPR050130">
    <property type="entry name" value="ClpA_ClpB"/>
</dbReference>
<dbReference type="SMART" id="SM01086">
    <property type="entry name" value="ClpB_D2-small"/>
    <property type="match status" value="1"/>
</dbReference>
<dbReference type="FunFam" id="1.10.8.60:FF:000011">
    <property type="entry name" value="ATP-dependent Clp protease ATP-binding subunit"/>
    <property type="match status" value="1"/>
</dbReference>
<reference evidence="7" key="1">
    <citation type="submission" date="2009-10" db="EMBL/GenBank/DDBJ databases">
        <title>Diversity of trophic interactions inside an arsenic-rich microbial ecosystem.</title>
        <authorList>
            <person name="Bertin P.N."/>
            <person name="Heinrich-Salmeron A."/>
            <person name="Pelletier E."/>
            <person name="Goulhen-Chollet F."/>
            <person name="Arsene-Ploetze F."/>
            <person name="Gallien S."/>
            <person name="Calteau A."/>
            <person name="Vallenet D."/>
            <person name="Casiot C."/>
            <person name="Chane-Woon-Ming B."/>
            <person name="Giloteaux L."/>
            <person name="Barakat M."/>
            <person name="Bonnefoy V."/>
            <person name="Bruneel O."/>
            <person name="Chandler M."/>
            <person name="Cleiss J."/>
            <person name="Duran R."/>
            <person name="Elbaz-Poulichet F."/>
            <person name="Fonknechten N."/>
            <person name="Lauga B."/>
            <person name="Mornico D."/>
            <person name="Ortet P."/>
            <person name="Schaeffer C."/>
            <person name="Siguier P."/>
            <person name="Alexander Thil Smith A."/>
            <person name="Van Dorsselaer A."/>
            <person name="Weissenbach J."/>
            <person name="Medigue C."/>
            <person name="Le Paslier D."/>
        </authorList>
    </citation>
    <scope>NUCLEOTIDE SEQUENCE</scope>
</reference>
<dbReference type="GO" id="GO:0034605">
    <property type="term" value="P:cellular response to heat"/>
    <property type="evidence" value="ECO:0007669"/>
    <property type="project" value="TreeGrafter"/>
</dbReference>
<name>E6PJ11_9ZZZZ</name>
<evidence type="ECO:0000256" key="3">
    <source>
        <dbReference type="ARBA" id="ARBA00022840"/>
    </source>
</evidence>
<dbReference type="PANTHER" id="PTHR11638">
    <property type="entry name" value="ATP-DEPENDENT CLP PROTEASE"/>
    <property type="match status" value="1"/>
</dbReference>
<gene>
    <name evidence="7" type="primary">clpC</name>
    <name evidence="7" type="ORF">CARN1_0933</name>
</gene>
<sequence length="797" mass="88684">MLGIISEGESLAAKVLESLGVNLAKVRQEVEAIVGRGGQSMQQEMVFTPRAKRVIELAFEEARQLNHNYIGTEHLLLGLIREGEGVAARVLANLGVDPAKVRVQTTSLLGSEGQTPVPKGKSKTPTLDTYGRDLTQLARDRKLDPVIGRANEIERVIQILSRRTKNNPALIGEPGVGKTAIAEGLAQRVISGEIPEPLRDKRVITLDLAGLVAGTKYRGEFEERMKRVMDEIRNAAGEIILFIDELHTLVGAGAAEGAIDASNIIKPALARGELQCIGATTLNEFRKYIEKDSALERRFQPVMVGEPSLDETVEILKGLRERYEQHHKVRITDDALVAAAKLSDRYVTDRFLPDKAVDLIDEAGSRVRLQATLPPRELRELDTQIRTVVADRESAVKAHDFDRATALREQEERMRLERGKLEHDWKEARAASEGKLEVTEADIAHIVSSWTKIPVSRLAQAETQKLLEMKESLHKRIVGQDEAIEVITRAIRRSRAGLKNPNRPIGSFIFLGPTGVGKTEVARSLAEFLFDDEESMIRIDMSEYMEKYSVSRLVGAPPGYVGYEEGGQLTEAVRRRPYAVVLLDEIEKAHPDVFNLLLQMLDDGRLTDSQGRQVDFKNAVVIMTSNIGATGMQTTTDIGFRPQKLDADEGNKAYERMKGKVLEEVKQSFRPEFLNRIDELVVFHQLTREQIEEIVGLELEKVMREVKAQDMHLRVTEAAKAVLAKKGWDPQFGARPLRRAIQRLVEDELAEEMIRGNFGAGDTILADVDPESAEKLRFSKIPSVEPPTAPPAEAAHA</sequence>
<dbReference type="Gene3D" id="4.10.860.10">
    <property type="entry name" value="UVR domain"/>
    <property type="match status" value="1"/>
</dbReference>
<dbReference type="PANTHER" id="PTHR11638:SF18">
    <property type="entry name" value="HEAT SHOCK PROTEIN 104"/>
    <property type="match status" value="1"/>
</dbReference>
<dbReference type="AlphaFoldDB" id="E6PJ11"/>
<comment type="caution">
    <text evidence="7">The sequence shown here is derived from an EMBL/GenBank/DDBJ whole genome shotgun (WGS) entry which is preliminary data.</text>
</comment>
<dbReference type="PRINTS" id="PR00300">
    <property type="entry name" value="CLPPROTEASEA"/>
</dbReference>
<keyword evidence="2" id="KW-0547">Nucleotide-binding</keyword>
<proteinExistence type="predicted"/>
<dbReference type="InterPro" id="IPR003959">
    <property type="entry name" value="ATPase_AAA_core"/>
</dbReference>
<evidence type="ECO:0000259" key="6">
    <source>
        <dbReference type="PROSITE" id="PS51903"/>
    </source>
</evidence>
<evidence type="ECO:0000313" key="7">
    <source>
        <dbReference type="EMBL" id="CBH76453.1"/>
    </source>
</evidence>
<dbReference type="InterPro" id="IPR019489">
    <property type="entry name" value="Clp_ATPase_C"/>
</dbReference>
<dbReference type="InterPro" id="IPR028299">
    <property type="entry name" value="ClpA/B_CS2"/>
</dbReference>
<dbReference type="FunFam" id="3.40.50.300:FF:000010">
    <property type="entry name" value="Chaperone clpB 1, putative"/>
    <property type="match status" value="1"/>
</dbReference>
<dbReference type="Pfam" id="PF02861">
    <property type="entry name" value="Clp_N"/>
    <property type="match status" value="1"/>
</dbReference>
<dbReference type="InterPro" id="IPR018368">
    <property type="entry name" value="ClpA/B_CS1"/>
</dbReference>
<dbReference type="InterPro" id="IPR027417">
    <property type="entry name" value="P-loop_NTPase"/>
</dbReference>
<dbReference type="Pfam" id="PF10431">
    <property type="entry name" value="ClpB_D2-small"/>
    <property type="match status" value="1"/>
</dbReference>
<dbReference type="GO" id="GO:0016887">
    <property type="term" value="F:ATP hydrolysis activity"/>
    <property type="evidence" value="ECO:0007669"/>
    <property type="project" value="InterPro"/>
</dbReference>
<evidence type="ECO:0000256" key="4">
    <source>
        <dbReference type="ARBA" id="ARBA00023186"/>
    </source>
</evidence>
<dbReference type="Pfam" id="PF17871">
    <property type="entry name" value="AAA_lid_9"/>
    <property type="match status" value="1"/>
</dbReference>
<dbReference type="GO" id="GO:0005524">
    <property type="term" value="F:ATP binding"/>
    <property type="evidence" value="ECO:0007669"/>
    <property type="project" value="UniProtKB-KW"/>
</dbReference>
<dbReference type="InterPro" id="IPR004176">
    <property type="entry name" value="Clp_R_N"/>
</dbReference>
<organism evidence="7">
    <name type="scientific">mine drainage metagenome</name>
    <dbReference type="NCBI Taxonomy" id="410659"/>
    <lineage>
        <taxon>unclassified sequences</taxon>
        <taxon>metagenomes</taxon>
        <taxon>ecological metagenomes</taxon>
    </lineage>
</organism>
<evidence type="ECO:0000256" key="5">
    <source>
        <dbReference type="SAM" id="MobiDB-lite"/>
    </source>
</evidence>
<keyword evidence="4" id="KW-0143">Chaperone</keyword>
<keyword evidence="3" id="KW-0067">ATP-binding</keyword>
<protein>
    <submittedName>
        <fullName evidence="7">Class III stress response-related ATPase, AAA+ superfamily</fullName>
    </submittedName>
</protein>
<dbReference type="InterPro" id="IPR001270">
    <property type="entry name" value="ClpA/B"/>
</dbReference>
<dbReference type="Gene3D" id="1.10.8.60">
    <property type="match status" value="2"/>
</dbReference>
<feature type="domain" description="Clp R" evidence="6">
    <location>
        <begin position="1"/>
        <end position="111"/>
    </location>
</feature>
<dbReference type="Pfam" id="PF00004">
    <property type="entry name" value="AAA"/>
    <property type="match status" value="1"/>
</dbReference>
<dbReference type="CDD" id="cd19499">
    <property type="entry name" value="RecA-like_ClpB_Hsp104-like"/>
    <property type="match status" value="1"/>
</dbReference>
<dbReference type="SUPFAM" id="SSF52540">
    <property type="entry name" value="P-loop containing nucleoside triphosphate hydrolases"/>
    <property type="match status" value="2"/>
</dbReference>
<evidence type="ECO:0000256" key="1">
    <source>
        <dbReference type="ARBA" id="ARBA00022737"/>
    </source>
</evidence>
<accession>E6PJ11</accession>
<dbReference type="InterPro" id="IPR041546">
    <property type="entry name" value="ClpA/ClpB_AAA_lid"/>
</dbReference>
<feature type="region of interest" description="Disordered" evidence="5">
    <location>
        <begin position="777"/>
        <end position="797"/>
    </location>
</feature>
<evidence type="ECO:0000256" key="2">
    <source>
        <dbReference type="ARBA" id="ARBA00022741"/>
    </source>
</evidence>
<dbReference type="EMBL" id="CABL01000019">
    <property type="protein sequence ID" value="CBH76453.1"/>
    <property type="molecule type" value="Genomic_DNA"/>
</dbReference>
<keyword evidence="1" id="KW-0677">Repeat</keyword>
<dbReference type="SUPFAM" id="SSF81923">
    <property type="entry name" value="Double Clp-N motif"/>
    <property type="match status" value="1"/>
</dbReference>
<dbReference type="FunFam" id="3.40.50.300:FF:000025">
    <property type="entry name" value="ATP-dependent Clp protease subunit"/>
    <property type="match status" value="1"/>
</dbReference>
<dbReference type="Gene3D" id="1.10.1780.10">
    <property type="entry name" value="Clp, N-terminal domain"/>
    <property type="match status" value="1"/>
</dbReference>
<dbReference type="Gene3D" id="3.40.50.300">
    <property type="entry name" value="P-loop containing nucleotide triphosphate hydrolases"/>
    <property type="match status" value="2"/>
</dbReference>
<dbReference type="InterPro" id="IPR036628">
    <property type="entry name" value="Clp_N_dom_sf"/>
</dbReference>
<dbReference type="PROSITE" id="PS51903">
    <property type="entry name" value="CLP_R"/>
    <property type="match status" value="1"/>
</dbReference>
<dbReference type="Pfam" id="PF07724">
    <property type="entry name" value="AAA_2"/>
    <property type="match status" value="1"/>
</dbReference>
<dbReference type="PROSITE" id="PS00870">
    <property type="entry name" value="CLPAB_1"/>
    <property type="match status" value="1"/>
</dbReference>
<dbReference type="PROSITE" id="PS00871">
    <property type="entry name" value="CLPAB_2"/>
    <property type="match status" value="1"/>
</dbReference>
<dbReference type="InterPro" id="IPR003593">
    <property type="entry name" value="AAA+_ATPase"/>
</dbReference>
<dbReference type="SMART" id="SM00382">
    <property type="entry name" value="AAA"/>
    <property type="match status" value="2"/>
</dbReference>